<gene>
    <name evidence="2" type="ORF">FH972_014879</name>
</gene>
<feature type="compositionally biased region" description="Basic and acidic residues" evidence="1">
    <location>
        <begin position="34"/>
        <end position="50"/>
    </location>
</feature>
<evidence type="ECO:0000313" key="2">
    <source>
        <dbReference type="EMBL" id="KAE8076215.1"/>
    </source>
</evidence>
<dbReference type="AlphaFoldDB" id="A0A5N6RAY2"/>
<proteinExistence type="predicted"/>
<accession>A0A5N6RAY2</accession>
<organism evidence="2 3">
    <name type="scientific">Carpinus fangiana</name>
    <dbReference type="NCBI Taxonomy" id="176857"/>
    <lineage>
        <taxon>Eukaryota</taxon>
        <taxon>Viridiplantae</taxon>
        <taxon>Streptophyta</taxon>
        <taxon>Embryophyta</taxon>
        <taxon>Tracheophyta</taxon>
        <taxon>Spermatophyta</taxon>
        <taxon>Magnoliopsida</taxon>
        <taxon>eudicotyledons</taxon>
        <taxon>Gunneridae</taxon>
        <taxon>Pentapetalae</taxon>
        <taxon>rosids</taxon>
        <taxon>fabids</taxon>
        <taxon>Fagales</taxon>
        <taxon>Betulaceae</taxon>
        <taxon>Carpinus</taxon>
    </lineage>
</organism>
<name>A0A5N6RAY2_9ROSI</name>
<dbReference type="EMBL" id="CM017326">
    <property type="protein sequence ID" value="KAE8076215.1"/>
    <property type="molecule type" value="Genomic_DNA"/>
</dbReference>
<feature type="region of interest" description="Disordered" evidence="1">
    <location>
        <begin position="31"/>
        <end position="50"/>
    </location>
</feature>
<protein>
    <submittedName>
        <fullName evidence="2">Uncharacterized protein</fullName>
    </submittedName>
</protein>
<sequence length="88" mass="9652">MSIPTLRFIAKLPQHLSTSAWSPRLFVTAAPRPLQKDNESADAKTEDVDAHEKTIEAAEAVTTGAREVRKTCEFLRDTASSTAQSVRP</sequence>
<evidence type="ECO:0000256" key="1">
    <source>
        <dbReference type="SAM" id="MobiDB-lite"/>
    </source>
</evidence>
<dbReference type="OrthoDB" id="1686201at2759"/>
<reference evidence="2 3" key="1">
    <citation type="submission" date="2019-06" db="EMBL/GenBank/DDBJ databases">
        <title>A chromosomal-level reference genome of Carpinus fangiana (Coryloideae, Betulaceae).</title>
        <authorList>
            <person name="Yang X."/>
            <person name="Wang Z."/>
            <person name="Zhang L."/>
            <person name="Hao G."/>
            <person name="Liu J."/>
            <person name="Yang Y."/>
        </authorList>
    </citation>
    <scope>NUCLEOTIDE SEQUENCE [LARGE SCALE GENOMIC DNA]</scope>
    <source>
        <strain evidence="2">Cfa_2016G</strain>
        <tissue evidence="2">Leaf</tissue>
    </source>
</reference>
<evidence type="ECO:0000313" key="3">
    <source>
        <dbReference type="Proteomes" id="UP000327013"/>
    </source>
</evidence>
<dbReference type="Proteomes" id="UP000327013">
    <property type="component" value="Chromosome 6"/>
</dbReference>
<keyword evidence="3" id="KW-1185">Reference proteome</keyword>